<dbReference type="Proteomes" id="UP000053989">
    <property type="component" value="Unassembled WGS sequence"/>
</dbReference>
<keyword evidence="2" id="KW-1185">Reference proteome</keyword>
<gene>
    <name evidence="1" type="ORF">SCLCIDRAFT_1109920</name>
</gene>
<evidence type="ECO:0000313" key="1">
    <source>
        <dbReference type="EMBL" id="KIM67594.1"/>
    </source>
</evidence>
<dbReference type="InParanoid" id="A0A0C3EH73"/>
<dbReference type="EMBL" id="KN822012">
    <property type="protein sequence ID" value="KIM67594.1"/>
    <property type="molecule type" value="Genomic_DNA"/>
</dbReference>
<name>A0A0C3EH73_9AGAM</name>
<dbReference type="HOGENOM" id="CLU_2706318_0_0_1"/>
<dbReference type="AlphaFoldDB" id="A0A0C3EH73"/>
<sequence length="73" mass="8464">MIDAVQPVRGSRMEYALPRCFRVSGRSWSDIVFCGIHYWPRCPHKGIEDRINDHLLSQVPLTCIMHKGESTHQ</sequence>
<reference evidence="2" key="2">
    <citation type="submission" date="2015-01" db="EMBL/GenBank/DDBJ databases">
        <title>Evolutionary Origins and Diversification of the Mycorrhizal Mutualists.</title>
        <authorList>
            <consortium name="DOE Joint Genome Institute"/>
            <consortium name="Mycorrhizal Genomics Consortium"/>
            <person name="Kohler A."/>
            <person name="Kuo A."/>
            <person name="Nagy L.G."/>
            <person name="Floudas D."/>
            <person name="Copeland A."/>
            <person name="Barry K.W."/>
            <person name="Cichocki N."/>
            <person name="Veneault-Fourrey C."/>
            <person name="LaButti K."/>
            <person name="Lindquist E.A."/>
            <person name="Lipzen A."/>
            <person name="Lundell T."/>
            <person name="Morin E."/>
            <person name="Murat C."/>
            <person name="Riley R."/>
            <person name="Ohm R."/>
            <person name="Sun H."/>
            <person name="Tunlid A."/>
            <person name="Henrissat B."/>
            <person name="Grigoriev I.V."/>
            <person name="Hibbett D.S."/>
            <person name="Martin F."/>
        </authorList>
    </citation>
    <scope>NUCLEOTIDE SEQUENCE [LARGE SCALE GENOMIC DNA]</scope>
    <source>
        <strain evidence="2">Foug A</strain>
    </source>
</reference>
<reference evidence="1 2" key="1">
    <citation type="submission" date="2014-04" db="EMBL/GenBank/DDBJ databases">
        <authorList>
            <consortium name="DOE Joint Genome Institute"/>
            <person name="Kuo A."/>
            <person name="Kohler A."/>
            <person name="Nagy L.G."/>
            <person name="Floudas D."/>
            <person name="Copeland A."/>
            <person name="Barry K.W."/>
            <person name="Cichocki N."/>
            <person name="Veneault-Fourrey C."/>
            <person name="LaButti K."/>
            <person name="Lindquist E.A."/>
            <person name="Lipzen A."/>
            <person name="Lundell T."/>
            <person name="Morin E."/>
            <person name="Murat C."/>
            <person name="Sun H."/>
            <person name="Tunlid A."/>
            <person name="Henrissat B."/>
            <person name="Grigoriev I.V."/>
            <person name="Hibbett D.S."/>
            <person name="Martin F."/>
            <person name="Nordberg H.P."/>
            <person name="Cantor M.N."/>
            <person name="Hua S.X."/>
        </authorList>
    </citation>
    <scope>NUCLEOTIDE SEQUENCE [LARGE SCALE GENOMIC DNA]</scope>
    <source>
        <strain evidence="1 2">Foug A</strain>
    </source>
</reference>
<evidence type="ECO:0000313" key="2">
    <source>
        <dbReference type="Proteomes" id="UP000053989"/>
    </source>
</evidence>
<proteinExistence type="predicted"/>
<organism evidence="1 2">
    <name type="scientific">Scleroderma citrinum Foug A</name>
    <dbReference type="NCBI Taxonomy" id="1036808"/>
    <lineage>
        <taxon>Eukaryota</taxon>
        <taxon>Fungi</taxon>
        <taxon>Dikarya</taxon>
        <taxon>Basidiomycota</taxon>
        <taxon>Agaricomycotina</taxon>
        <taxon>Agaricomycetes</taxon>
        <taxon>Agaricomycetidae</taxon>
        <taxon>Boletales</taxon>
        <taxon>Sclerodermatineae</taxon>
        <taxon>Sclerodermataceae</taxon>
        <taxon>Scleroderma</taxon>
    </lineage>
</organism>
<protein>
    <submittedName>
        <fullName evidence="1">Uncharacterized protein</fullName>
    </submittedName>
</protein>
<accession>A0A0C3EH73</accession>